<evidence type="ECO:0000256" key="5">
    <source>
        <dbReference type="PROSITE-ProRule" id="PRU01248"/>
    </source>
</evidence>
<dbReference type="GO" id="GO:0003677">
    <property type="term" value="F:DNA binding"/>
    <property type="evidence" value="ECO:0007669"/>
    <property type="project" value="UniProtKB-UniRule"/>
</dbReference>
<name>A0A7C8GWT7_9BACI</name>
<evidence type="ECO:0000256" key="4">
    <source>
        <dbReference type="ARBA" id="ARBA00023172"/>
    </source>
</evidence>
<keyword evidence="2" id="KW-0229">DNA integration</keyword>
<protein>
    <submittedName>
        <fullName evidence="8">Tyrosine-type recombinase/integrase</fullName>
    </submittedName>
</protein>
<dbReference type="Proteomes" id="UP000480246">
    <property type="component" value="Unassembled WGS sequence"/>
</dbReference>
<reference evidence="8 9" key="1">
    <citation type="submission" date="2019-10" db="EMBL/GenBank/DDBJ databases">
        <title>Gracilibacillus sp. nov. isolated from rice seeds.</title>
        <authorList>
            <person name="He S."/>
        </authorList>
    </citation>
    <scope>NUCLEOTIDE SEQUENCE [LARGE SCALE GENOMIC DNA]</scope>
    <source>
        <strain evidence="8 9">TD8</strain>
    </source>
</reference>
<dbReference type="PROSITE" id="PS51898">
    <property type="entry name" value="TYR_RECOMBINASE"/>
    <property type="match status" value="1"/>
</dbReference>
<dbReference type="InterPro" id="IPR044068">
    <property type="entry name" value="CB"/>
</dbReference>
<evidence type="ECO:0000259" key="6">
    <source>
        <dbReference type="PROSITE" id="PS51898"/>
    </source>
</evidence>
<dbReference type="InterPro" id="IPR011010">
    <property type="entry name" value="DNA_brk_join_enz"/>
</dbReference>
<keyword evidence="3 5" id="KW-0238">DNA-binding</keyword>
<feature type="domain" description="Tyr recombinase" evidence="6">
    <location>
        <begin position="111"/>
        <end position="281"/>
    </location>
</feature>
<dbReference type="InterPro" id="IPR004107">
    <property type="entry name" value="Integrase_SAM-like_N"/>
</dbReference>
<dbReference type="Gene3D" id="1.10.443.10">
    <property type="entry name" value="Intergrase catalytic core"/>
    <property type="match status" value="1"/>
</dbReference>
<dbReference type="AlphaFoldDB" id="A0A7C8GWT7"/>
<comment type="caution">
    <text evidence="8">The sequence shown here is derived from an EMBL/GenBank/DDBJ whole genome shotgun (WGS) entry which is preliminary data.</text>
</comment>
<dbReference type="InterPro" id="IPR013762">
    <property type="entry name" value="Integrase-like_cat_sf"/>
</dbReference>
<dbReference type="Pfam" id="PF13495">
    <property type="entry name" value="Phage_int_SAM_4"/>
    <property type="match status" value="1"/>
</dbReference>
<dbReference type="SUPFAM" id="SSF56349">
    <property type="entry name" value="DNA breaking-rejoining enzymes"/>
    <property type="match status" value="1"/>
</dbReference>
<organism evidence="8 9">
    <name type="scientific">Gracilibacillus oryzae</name>
    <dbReference type="NCBI Taxonomy" id="1672701"/>
    <lineage>
        <taxon>Bacteria</taxon>
        <taxon>Bacillati</taxon>
        <taxon>Bacillota</taxon>
        <taxon>Bacilli</taxon>
        <taxon>Bacillales</taxon>
        <taxon>Bacillaceae</taxon>
        <taxon>Gracilibacillus</taxon>
    </lineage>
</organism>
<feature type="domain" description="Core-binding (CB)" evidence="7">
    <location>
        <begin position="1"/>
        <end position="92"/>
    </location>
</feature>
<proteinExistence type="inferred from homology"/>
<dbReference type="EMBL" id="WEID01000006">
    <property type="protein sequence ID" value="KAB8139122.1"/>
    <property type="molecule type" value="Genomic_DNA"/>
</dbReference>
<dbReference type="InterPro" id="IPR002104">
    <property type="entry name" value="Integrase_catalytic"/>
</dbReference>
<keyword evidence="4" id="KW-0233">DNA recombination</keyword>
<dbReference type="GO" id="GO:0006310">
    <property type="term" value="P:DNA recombination"/>
    <property type="evidence" value="ECO:0007669"/>
    <property type="project" value="UniProtKB-KW"/>
</dbReference>
<dbReference type="PANTHER" id="PTHR30349:SF41">
    <property type="entry name" value="INTEGRASE_RECOMBINASE PROTEIN MJ0367-RELATED"/>
    <property type="match status" value="1"/>
</dbReference>
<accession>A0A7C8GWT7</accession>
<evidence type="ECO:0000256" key="1">
    <source>
        <dbReference type="ARBA" id="ARBA00008857"/>
    </source>
</evidence>
<dbReference type="Gene3D" id="1.10.150.130">
    <property type="match status" value="1"/>
</dbReference>
<evidence type="ECO:0000259" key="7">
    <source>
        <dbReference type="PROSITE" id="PS51900"/>
    </source>
</evidence>
<dbReference type="InterPro" id="IPR010998">
    <property type="entry name" value="Integrase_recombinase_N"/>
</dbReference>
<keyword evidence="9" id="KW-1185">Reference proteome</keyword>
<dbReference type="PROSITE" id="PS51900">
    <property type="entry name" value="CB"/>
    <property type="match status" value="1"/>
</dbReference>
<evidence type="ECO:0000256" key="2">
    <source>
        <dbReference type="ARBA" id="ARBA00022908"/>
    </source>
</evidence>
<dbReference type="GO" id="GO:0015074">
    <property type="term" value="P:DNA integration"/>
    <property type="evidence" value="ECO:0007669"/>
    <property type="project" value="UniProtKB-KW"/>
</dbReference>
<dbReference type="PANTHER" id="PTHR30349">
    <property type="entry name" value="PHAGE INTEGRASE-RELATED"/>
    <property type="match status" value="1"/>
</dbReference>
<gene>
    <name evidence="8" type="ORF">F9U64_01630</name>
</gene>
<dbReference type="OrthoDB" id="283809at2"/>
<evidence type="ECO:0000256" key="3">
    <source>
        <dbReference type="ARBA" id="ARBA00023125"/>
    </source>
</evidence>
<sequence length="287" mass="33230">MSWNYITQKRGDFLLDTYQAEGLRAKSKQTKKTYIFCLSKFVEWLDGAGTNLEEYSRTDIQQYIDYLVSKGYSATTINKNWSAIKHFSRWVKKEDAIEDISVITPPNILNQAPKALSRNEVNKVIREIDRSGSERNFAIAQILINTGIRLNELVNLNRTDIDISERKGNLTVRFAKGNKERQLPLSSEVRRAITKYLETRDDSIEALFLSNRNIRLSERTVQHIFEKYEINVHSFRHTFITKLVRNGEDFSLVQSLSGHANADMVIRYSAPNEEDKEEAVSKLWLSD</sequence>
<evidence type="ECO:0000313" key="9">
    <source>
        <dbReference type="Proteomes" id="UP000480246"/>
    </source>
</evidence>
<dbReference type="InterPro" id="IPR050090">
    <property type="entry name" value="Tyrosine_recombinase_XerCD"/>
</dbReference>
<comment type="similarity">
    <text evidence="1">Belongs to the 'phage' integrase family.</text>
</comment>
<evidence type="ECO:0000313" key="8">
    <source>
        <dbReference type="EMBL" id="KAB8139122.1"/>
    </source>
</evidence>
<dbReference type="Pfam" id="PF00589">
    <property type="entry name" value="Phage_integrase"/>
    <property type="match status" value="1"/>
</dbReference>